<dbReference type="GO" id="GO:0005634">
    <property type="term" value="C:nucleus"/>
    <property type="evidence" value="ECO:0007669"/>
    <property type="project" value="TreeGrafter"/>
</dbReference>
<dbReference type="GO" id="GO:0000082">
    <property type="term" value="P:G1/S transition of mitotic cell cycle"/>
    <property type="evidence" value="ECO:0007669"/>
    <property type="project" value="TreeGrafter"/>
</dbReference>
<dbReference type="InterPro" id="IPR011009">
    <property type="entry name" value="Kinase-like_dom_sf"/>
</dbReference>
<keyword evidence="6 9" id="KW-0418">Kinase</keyword>
<dbReference type="RefSeq" id="XP_001739950.1">
    <property type="nucleotide sequence ID" value="XM_001739898.1"/>
</dbReference>
<evidence type="ECO:0000256" key="1">
    <source>
        <dbReference type="ARBA" id="ARBA00006485"/>
    </source>
</evidence>
<evidence type="ECO:0000256" key="7">
    <source>
        <dbReference type="ARBA" id="ARBA00022840"/>
    </source>
</evidence>
<dbReference type="GO" id="GO:0010389">
    <property type="term" value="P:regulation of G2/M transition of mitotic cell cycle"/>
    <property type="evidence" value="ECO:0007669"/>
    <property type="project" value="TreeGrafter"/>
</dbReference>
<dbReference type="EMBL" id="DS550214">
    <property type="protein sequence ID" value="EDR23661.1"/>
    <property type="molecule type" value="Genomic_DNA"/>
</dbReference>
<dbReference type="OMA" id="AYEKHAE"/>
<name>B0EP90_ENTDS</name>
<dbReference type="GO" id="GO:0005524">
    <property type="term" value="F:ATP binding"/>
    <property type="evidence" value="ECO:0007669"/>
    <property type="project" value="UniProtKB-KW"/>
</dbReference>
<dbReference type="GeneID" id="5885100"/>
<sequence length="320" mass="36950">MQMEEEPTITDIYYEIQNRRFKKDGIKLGGGSYGEVTLRTDGVTNKKVAVKQFNLGDQSLMGRDFDGYPLEILREIKVLRELDHRNIVKVVDFYFHRNLLYMVMEYHPSDLEKEIRNGRLKTDPVRVCRYLKMIIEGVRYLHMNFLLHRDLKPANILISEDDVLKITDFGSVRPFGSECDQFTKGVITPSYRPPEIWFGAIIYGPAVDVWSIGCIFAEMARGEILFAGNDSQILESIYVILGTPNSGPSSEWPGVEKLQGYIKPLQEISINSLSRYVPNLDNEGNLLIHKMLRYNPNKRISCERALKHSYFQQLTMDQNN</sequence>
<dbReference type="VEuPathDB" id="AmoebaDB:EDI_237480"/>
<dbReference type="GO" id="GO:0030332">
    <property type="term" value="F:cyclin binding"/>
    <property type="evidence" value="ECO:0007669"/>
    <property type="project" value="TreeGrafter"/>
</dbReference>
<dbReference type="OrthoDB" id="27248at2759"/>
<dbReference type="FunFam" id="1.10.510.10:FF:001573">
    <property type="entry name" value="Protein kinase domain containing protein"/>
    <property type="match status" value="1"/>
</dbReference>
<dbReference type="InterPro" id="IPR008271">
    <property type="entry name" value="Ser/Thr_kinase_AS"/>
</dbReference>
<evidence type="ECO:0000256" key="5">
    <source>
        <dbReference type="ARBA" id="ARBA00022741"/>
    </source>
</evidence>
<gene>
    <name evidence="9" type="ORF">EDI_237480</name>
</gene>
<evidence type="ECO:0000256" key="4">
    <source>
        <dbReference type="ARBA" id="ARBA00022679"/>
    </source>
</evidence>
<evidence type="ECO:0000313" key="10">
    <source>
        <dbReference type="Proteomes" id="UP000008076"/>
    </source>
</evidence>
<dbReference type="Gene3D" id="3.30.200.20">
    <property type="entry name" value="Phosphorylase Kinase, domain 1"/>
    <property type="match status" value="1"/>
</dbReference>
<protein>
    <recommendedName>
        <fullName evidence="2">cyclin-dependent kinase</fullName>
        <ecNumber evidence="2">2.7.11.22</ecNumber>
    </recommendedName>
</protein>
<dbReference type="InterPro" id="IPR050108">
    <property type="entry name" value="CDK"/>
</dbReference>
<evidence type="ECO:0000256" key="2">
    <source>
        <dbReference type="ARBA" id="ARBA00012425"/>
    </source>
</evidence>
<dbReference type="SMART" id="SM00220">
    <property type="entry name" value="S_TKc"/>
    <property type="match status" value="1"/>
</dbReference>
<dbReference type="Proteomes" id="UP000008076">
    <property type="component" value="Unassembled WGS sequence"/>
</dbReference>
<dbReference type="PANTHER" id="PTHR24056:SF254">
    <property type="entry name" value="CYCLIN-DEPENDENT KINASE 2"/>
    <property type="match status" value="1"/>
</dbReference>
<dbReference type="PROSITE" id="PS00108">
    <property type="entry name" value="PROTEIN_KINASE_ST"/>
    <property type="match status" value="1"/>
</dbReference>
<dbReference type="Gene3D" id="1.10.510.10">
    <property type="entry name" value="Transferase(Phosphotransferase) domain 1"/>
    <property type="match status" value="1"/>
</dbReference>
<evidence type="ECO:0000313" key="9">
    <source>
        <dbReference type="EMBL" id="EDR23661.1"/>
    </source>
</evidence>
<comment type="similarity">
    <text evidence="1">Belongs to the protein kinase superfamily. CMGC Ser/Thr protein kinase family. CDC2/CDKX subfamily.</text>
</comment>
<dbReference type="GO" id="GO:0010468">
    <property type="term" value="P:regulation of gene expression"/>
    <property type="evidence" value="ECO:0007669"/>
    <property type="project" value="TreeGrafter"/>
</dbReference>
<feature type="domain" description="Protein kinase" evidence="8">
    <location>
        <begin position="22"/>
        <end position="311"/>
    </location>
</feature>
<proteinExistence type="inferred from homology"/>
<evidence type="ECO:0000256" key="3">
    <source>
        <dbReference type="ARBA" id="ARBA00022527"/>
    </source>
</evidence>
<dbReference type="InterPro" id="IPR000719">
    <property type="entry name" value="Prot_kinase_dom"/>
</dbReference>
<dbReference type="GO" id="GO:0007165">
    <property type="term" value="P:signal transduction"/>
    <property type="evidence" value="ECO:0007669"/>
    <property type="project" value="TreeGrafter"/>
</dbReference>
<dbReference type="PROSITE" id="PS50011">
    <property type="entry name" value="PROTEIN_KINASE_DOM"/>
    <property type="match status" value="1"/>
</dbReference>
<keyword evidence="4 9" id="KW-0808">Transferase</keyword>
<dbReference type="AlphaFoldDB" id="B0EP90"/>
<evidence type="ECO:0000259" key="8">
    <source>
        <dbReference type="PROSITE" id="PS50011"/>
    </source>
</evidence>
<accession>B0EP90</accession>
<dbReference type="eggNOG" id="KOG0659">
    <property type="taxonomic scope" value="Eukaryota"/>
</dbReference>
<dbReference type="KEGG" id="edi:EDI_237480"/>
<reference evidence="10" key="1">
    <citation type="submission" date="2007-12" db="EMBL/GenBank/DDBJ databases">
        <title>Annotation of Entamoeba dispar SAW760.</title>
        <authorList>
            <person name="Lorenzi H."/>
            <person name="Inman J."/>
            <person name="Schobel S."/>
            <person name="Amedeo P."/>
            <person name="Caler E."/>
        </authorList>
    </citation>
    <scope>NUCLEOTIDE SEQUENCE [LARGE SCALE GENOMIC DNA]</scope>
    <source>
        <strain evidence="10">ATCC PRA-260 / SAW760</strain>
    </source>
</reference>
<dbReference type="GO" id="GO:0000307">
    <property type="term" value="C:cyclin-dependent protein kinase holoenzyme complex"/>
    <property type="evidence" value="ECO:0007669"/>
    <property type="project" value="TreeGrafter"/>
</dbReference>
<organism evidence="10">
    <name type="scientific">Entamoeba dispar (strain ATCC PRA-260 / SAW760)</name>
    <dbReference type="NCBI Taxonomy" id="370354"/>
    <lineage>
        <taxon>Eukaryota</taxon>
        <taxon>Amoebozoa</taxon>
        <taxon>Evosea</taxon>
        <taxon>Archamoebae</taxon>
        <taxon>Mastigamoebida</taxon>
        <taxon>Entamoebidae</taxon>
        <taxon>Entamoeba</taxon>
    </lineage>
</organism>
<keyword evidence="7" id="KW-0067">ATP-binding</keyword>
<keyword evidence="5" id="KW-0547">Nucleotide-binding</keyword>
<keyword evidence="3" id="KW-0723">Serine/threonine-protein kinase</keyword>
<dbReference type="SUPFAM" id="SSF56112">
    <property type="entry name" value="Protein kinase-like (PK-like)"/>
    <property type="match status" value="1"/>
</dbReference>
<dbReference type="EC" id="2.7.11.22" evidence="2"/>
<dbReference type="GO" id="GO:0005737">
    <property type="term" value="C:cytoplasm"/>
    <property type="evidence" value="ECO:0007669"/>
    <property type="project" value="TreeGrafter"/>
</dbReference>
<dbReference type="PANTHER" id="PTHR24056">
    <property type="entry name" value="CELL DIVISION PROTEIN KINASE"/>
    <property type="match status" value="1"/>
</dbReference>
<dbReference type="GO" id="GO:0004693">
    <property type="term" value="F:cyclin-dependent protein serine/threonine kinase activity"/>
    <property type="evidence" value="ECO:0007669"/>
    <property type="project" value="UniProtKB-EC"/>
</dbReference>
<evidence type="ECO:0000256" key="6">
    <source>
        <dbReference type="ARBA" id="ARBA00022777"/>
    </source>
</evidence>
<keyword evidence="10" id="KW-1185">Reference proteome</keyword>
<dbReference type="Pfam" id="PF00069">
    <property type="entry name" value="Pkinase"/>
    <property type="match status" value="1"/>
</dbReference>